<feature type="transmembrane region" description="Helical" evidence="1">
    <location>
        <begin position="388"/>
        <end position="412"/>
    </location>
</feature>
<accession>A0A1B1U3Y6</accession>
<keyword evidence="3" id="KW-1185">Reference proteome</keyword>
<dbReference type="Pfam" id="PF00873">
    <property type="entry name" value="ACR_tran"/>
    <property type="match status" value="1"/>
</dbReference>
<feature type="transmembrane region" description="Helical" evidence="1">
    <location>
        <begin position="877"/>
        <end position="895"/>
    </location>
</feature>
<dbReference type="SUPFAM" id="SSF82866">
    <property type="entry name" value="Multidrug efflux transporter AcrB transmembrane domain"/>
    <property type="match status" value="2"/>
</dbReference>
<keyword evidence="1" id="KW-1133">Transmembrane helix</keyword>
<dbReference type="STRING" id="222136.BBW65_00980"/>
<feature type="transmembrane region" description="Helical" evidence="1">
    <location>
        <begin position="932"/>
        <end position="954"/>
    </location>
</feature>
<name>A0A1B1U3Y6_9HELI</name>
<evidence type="ECO:0000313" key="2">
    <source>
        <dbReference type="EMBL" id="ANV97473.1"/>
    </source>
</evidence>
<dbReference type="SUPFAM" id="SSF82714">
    <property type="entry name" value="Multidrug efflux transporter AcrB TolC docking domain, DN and DC subdomains"/>
    <property type="match status" value="1"/>
</dbReference>
<keyword evidence="1" id="KW-0472">Membrane</keyword>
<reference evidence="3" key="1">
    <citation type="submission" date="2016-07" db="EMBL/GenBank/DDBJ databases">
        <authorList>
            <person name="Florea S."/>
            <person name="Webb J.S."/>
            <person name="Jaromczyk J."/>
            <person name="Schardl C.L."/>
        </authorList>
    </citation>
    <scope>NUCLEOTIDE SEQUENCE [LARGE SCALE GENOMIC DNA]</scope>
    <source>
        <strain evidence="3">MIT 01-6242</strain>
    </source>
</reference>
<dbReference type="OrthoDB" id="8430015at2"/>
<sequence>MNFIKSSILNPVVVCVGILFVFLFGILAFFQLPYQLLPKVTYPVVSVYTSWSNASPYEIESEILIPQEKVLKSIQSLKNLNSIAREGRGSITLEFKQGVDINAVLLQVSQKLDEIRNYPSGVSRPSIKASGESIPPSIYLFLESLDPKVEVQEERAFFVEKVAPLLERIKGVGEVSVWGGRNTQMQILLDTKLLVYNNITIAEVIDSISKTNKDTSAGVLDYSARSYRIRVKSKFKSLEDIYNSVLTNRDGRVVYLRDIAQVQGGYAKTQVYSFHNQKDAISVRIYPSAFANILELTNAIEQEVQRINEEILQKKGLKLAWSRDQRGYILESIALVQQNILYGIVFAGLVLFVFLRSMSSVFVVAFVIPVSVCGTFFVLQLFDRTLNIVSLAGISFAISMLVDNAIVVLENINQHHKRQKSLLNACIDGTQEVVGAIFASVLTTIAIFVPILGLKSESGQLFYDIALSATSALVISLVVSLFVVPMMIYQIQRMGGASFVGWRSQMQGVGAKIFKPFDWLGKKAVALIGKILAICLQSAIKRLLCIVGFIGLCGWMFVGLYPKIDYLPSGNQNFAIAYLSIPSGLSYQERKEIAHQIYLQNKDYLSESGYKPKTPKDPVAIKDLFFIGNESFMFIGALAQDPSRIKDLIKKLQKDIGNIPSVRGNVFQQGIFDGGNGGMSVDLYLMGDNLEKLRMNARKLMEKIKEKIPQTIVRAIPSLEVNNKEVSFYPDLQALSANGLDAKSFGEILSTILNGKKIGEFTQKDGDTMDLVLKSASYTDIPPESLRFAQVYTPLGNVVSLQSLATIVEEYGIAQIRRHESERSILLIAIPPKDMPLDEVLKTIKTEVLSEVDLEGQEVSLKGSADQLNQTKQELKGGLILAVVITYLLLCALYGDFFYPFVIIFTLPFAIVGGFLGIKLTNLYIAPQALDVLGMLGVIILVGSVVNNAILIVYQSLINIREYAQSPYNAVYNATLSRVRPIYMSMLTSVCALLPLVVFAGSGSEIYRGLGAVIVGGLAFSSIVSVFVIPALLLFFIGRETKKDTRESV</sequence>
<dbReference type="Gene3D" id="3.30.2090.10">
    <property type="entry name" value="Multidrug efflux transporter AcrB TolC docking domain, DN and DC subdomains"/>
    <property type="match status" value="2"/>
</dbReference>
<evidence type="ECO:0008006" key="4">
    <source>
        <dbReference type="Google" id="ProtNLM"/>
    </source>
</evidence>
<dbReference type="Gene3D" id="3.30.70.1320">
    <property type="entry name" value="Multidrug efflux transporter AcrB pore domain like"/>
    <property type="match status" value="1"/>
</dbReference>
<feature type="transmembrane region" description="Helical" evidence="1">
    <location>
        <begin position="465"/>
        <end position="484"/>
    </location>
</feature>
<feature type="transmembrane region" description="Helical" evidence="1">
    <location>
        <begin position="543"/>
        <end position="561"/>
    </location>
</feature>
<dbReference type="GO" id="GO:0005886">
    <property type="term" value="C:plasma membrane"/>
    <property type="evidence" value="ECO:0007669"/>
    <property type="project" value="TreeGrafter"/>
</dbReference>
<evidence type="ECO:0000313" key="3">
    <source>
        <dbReference type="Proteomes" id="UP000092884"/>
    </source>
</evidence>
<protein>
    <recommendedName>
        <fullName evidence="4">Acriflavin resistance protein</fullName>
    </recommendedName>
</protein>
<dbReference type="RefSeq" id="WP_066338514.1">
    <property type="nucleotide sequence ID" value="NZ_CP016503.1"/>
</dbReference>
<dbReference type="PANTHER" id="PTHR32063:SF0">
    <property type="entry name" value="SWARMING MOTILITY PROTEIN SWRC"/>
    <property type="match status" value="1"/>
</dbReference>
<dbReference type="EMBL" id="CP016503">
    <property type="protein sequence ID" value="ANV97473.1"/>
    <property type="molecule type" value="Genomic_DNA"/>
</dbReference>
<dbReference type="InterPro" id="IPR001036">
    <property type="entry name" value="Acrflvin-R"/>
</dbReference>
<dbReference type="Proteomes" id="UP000092884">
    <property type="component" value="Chromosome"/>
</dbReference>
<dbReference type="AlphaFoldDB" id="A0A1B1U3Y6"/>
<dbReference type="Gene3D" id="3.30.70.1440">
    <property type="entry name" value="Multidrug efflux transporter AcrB pore domain"/>
    <property type="match status" value="1"/>
</dbReference>
<organism evidence="2 3">
    <name type="scientific">Helicobacter enhydrae</name>
    <dbReference type="NCBI Taxonomy" id="222136"/>
    <lineage>
        <taxon>Bacteria</taxon>
        <taxon>Pseudomonadati</taxon>
        <taxon>Campylobacterota</taxon>
        <taxon>Epsilonproteobacteria</taxon>
        <taxon>Campylobacterales</taxon>
        <taxon>Helicobacteraceae</taxon>
        <taxon>Helicobacter</taxon>
    </lineage>
</organism>
<dbReference type="SUPFAM" id="SSF82693">
    <property type="entry name" value="Multidrug efflux transporter AcrB pore domain, PN1, PN2, PC1 and PC2 subdomains"/>
    <property type="match status" value="2"/>
</dbReference>
<feature type="transmembrane region" description="Helical" evidence="1">
    <location>
        <begin position="339"/>
        <end position="355"/>
    </location>
</feature>
<feature type="transmembrane region" description="Helical" evidence="1">
    <location>
        <begin position="1013"/>
        <end position="1037"/>
    </location>
</feature>
<proteinExistence type="predicted"/>
<dbReference type="PRINTS" id="PR00702">
    <property type="entry name" value="ACRIFLAVINRP"/>
</dbReference>
<feature type="transmembrane region" description="Helical" evidence="1">
    <location>
        <begin position="362"/>
        <end position="382"/>
    </location>
</feature>
<dbReference type="Gene3D" id="1.20.1640.10">
    <property type="entry name" value="Multidrug efflux transporter AcrB transmembrane domain"/>
    <property type="match status" value="2"/>
</dbReference>
<dbReference type="GO" id="GO:0042910">
    <property type="term" value="F:xenobiotic transmembrane transporter activity"/>
    <property type="evidence" value="ECO:0007669"/>
    <property type="project" value="TreeGrafter"/>
</dbReference>
<dbReference type="InterPro" id="IPR027463">
    <property type="entry name" value="AcrB_DN_DC_subdom"/>
</dbReference>
<feature type="transmembrane region" description="Helical" evidence="1">
    <location>
        <begin position="12"/>
        <end position="34"/>
    </location>
</feature>
<dbReference type="PANTHER" id="PTHR32063">
    <property type="match status" value="1"/>
</dbReference>
<dbReference type="KEGG" id="het:BBW65_00980"/>
<keyword evidence="1" id="KW-0812">Transmembrane</keyword>
<dbReference type="Gene3D" id="3.30.70.1430">
    <property type="entry name" value="Multidrug efflux transporter AcrB pore domain"/>
    <property type="match status" value="2"/>
</dbReference>
<evidence type="ECO:0000256" key="1">
    <source>
        <dbReference type="SAM" id="Phobius"/>
    </source>
</evidence>
<feature type="transmembrane region" description="Helical" evidence="1">
    <location>
        <begin position="982"/>
        <end position="1001"/>
    </location>
</feature>
<gene>
    <name evidence="2" type="ORF">BBW65_00980</name>
</gene>
<feature type="transmembrane region" description="Helical" evidence="1">
    <location>
        <begin position="433"/>
        <end position="453"/>
    </location>
</feature>
<feature type="transmembrane region" description="Helical" evidence="1">
    <location>
        <begin position="902"/>
        <end position="926"/>
    </location>
</feature>